<reference evidence="1 2" key="1">
    <citation type="submission" date="2016-02" db="EMBL/GenBank/DDBJ databases">
        <authorList>
            <person name="Wen L."/>
            <person name="He K."/>
            <person name="Yang H."/>
        </authorList>
    </citation>
    <scope>NUCLEOTIDE SEQUENCE [LARGE SCALE GENOMIC DNA]</scope>
    <source>
        <strain evidence="1 2">CV58</strain>
    </source>
</reference>
<sequence>MKQQKTDQTEKALINSPATPVIKAASIHCNKAKRDCIRCSKRSILVNQSKLDSHYTTEFVCVIKMMERAIDVFNRPDILDYEIYNSFSRQLMACNEEIGKNEYLTARSEERLTSGYLILLRKASLIKG</sequence>
<evidence type="ECO:0000313" key="1">
    <source>
        <dbReference type="EMBL" id="KXU38561.1"/>
    </source>
</evidence>
<organism evidence="1 2">
    <name type="scientific">Ventosimonas gracilis</name>
    <dbReference type="NCBI Taxonomy" id="1680762"/>
    <lineage>
        <taxon>Bacteria</taxon>
        <taxon>Pseudomonadati</taxon>
        <taxon>Pseudomonadota</taxon>
        <taxon>Gammaproteobacteria</taxon>
        <taxon>Pseudomonadales</taxon>
        <taxon>Ventosimonadaceae</taxon>
        <taxon>Ventosimonas</taxon>
    </lineage>
</organism>
<dbReference type="AlphaFoldDB" id="A0A139SVU8"/>
<dbReference type="RefSeq" id="WP_068389104.1">
    <property type="nucleotide sequence ID" value="NZ_LSZO01000114.1"/>
</dbReference>
<dbReference type="Proteomes" id="UP000072660">
    <property type="component" value="Unassembled WGS sequence"/>
</dbReference>
<comment type="caution">
    <text evidence="1">The sequence shown here is derived from an EMBL/GenBank/DDBJ whole genome shotgun (WGS) entry which is preliminary data.</text>
</comment>
<accession>A0A139SVU8</accession>
<keyword evidence="2" id="KW-1185">Reference proteome</keyword>
<gene>
    <name evidence="1" type="ORF">AXE65_12765</name>
</gene>
<evidence type="ECO:0000313" key="2">
    <source>
        <dbReference type="Proteomes" id="UP000072660"/>
    </source>
</evidence>
<dbReference type="EMBL" id="LSZO01000114">
    <property type="protein sequence ID" value="KXU38561.1"/>
    <property type="molecule type" value="Genomic_DNA"/>
</dbReference>
<proteinExistence type="predicted"/>
<name>A0A139SVU8_9GAMM</name>
<protein>
    <submittedName>
        <fullName evidence="1">Uncharacterized protein</fullName>
    </submittedName>
</protein>